<keyword evidence="1" id="KW-0808">Transferase</keyword>
<dbReference type="Gene3D" id="3.90.550.10">
    <property type="entry name" value="Spore Coat Polysaccharide Biosynthesis Protein SpsA, Chain A"/>
    <property type="match status" value="1"/>
</dbReference>
<proteinExistence type="predicted"/>
<gene>
    <name evidence="4" type="ORF">METZ01_LOCUS439937</name>
</gene>
<dbReference type="EMBL" id="UINC01178750">
    <property type="protein sequence ID" value="SVD87083.1"/>
    <property type="molecule type" value="Genomic_DNA"/>
</dbReference>
<dbReference type="AlphaFoldDB" id="A0A382YV52"/>
<keyword evidence="2" id="KW-0548">Nucleotidyltransferase</keyword>
<evidence type="ECO:0000259" key="3">
    <source>
        <dbReference type="Pfam" id="PF12804"/>
    </source>
</evidence>
<accession>A0A382YV52</accession>
<dbReference type="InterPro" id="IPR029044">
    <property type="entry name" value="Nucleotide-diphossugar_trans"/>
</dbReference>
<dbReference type="InterPro" id="IPR025877">
    <property type="entry name" value="MobA-like_NTP_Trfase"/>
</dbReference>
<evidence type="ECO:0000256" key="1">
    <source>
        <dbReference type="ARBA" id="ARBA00022679"/>
    </source>
</evidence>
<sequence>MSDIKGIILAAGEGKRLKHLTKNCPKSMVRLFGKSLLEYQIETFRKCGINDITVIKGHKGEMINFSGIKYYVNKNYKSTNMVETLFCALHELNGSTIISYGDIIFEKKVLDKLILSKSEISIVVDQNWKEYWSIRMSNIKEDVESLKLNSEGSIIDIGQKVKDIEEIRGQYIGLMKFEQDGIQNLKEFYFLCKEKSRHGKNPLNQKIPFKKLSKYNLEIYIS</sequence>
<protein>
    <recommendedName>
        <fullName evidence="3">MobA-like NTP transferase domain-containing protein</fullName>
    </recommendedName>
</protein>
<dbReference type="SUPFAM" id="SSF53448">
    <property type="entry name" value="Nucleotide-diphospho-sugar transferases"/>
    <property type="match status" value="1"/>
</dbReference>
<organism evidence="4">
    <name type="scientific">marine metagenome</name>
    <dbReference type="NCBI Taxonomy" id="408172"/>
    <lineage>
        <taxon>unclassified sequences</taxon>
        <taxon>metagenomes</taxon>
        <taxon>ecological metagenomes</taxon>
    </lineage>
</organism>
<feature type="domain" description="MobA-like NTP transferase" evidence="3">
    <location>
        <begin position="6"/>
        <end position="124"/>
    </location>
</feature>
<dbReference type="GO" id="GO:0016779">
    <property type="term" value="F:nucleotidyltransferase activity"/>
    <property type="evidence" value="ECO:0007669"/>
    <property type="project" value="UniProtKB-KW"/>
</dbReference>
<dbReference type="PANTHER" id="PTHR43584:SF8">
    <property type="entry name" value="N-ACETYLMURAMATE ALPHA-1-PHOSPHATE URIDYLYLTRANSFERASE"/>
    <property type="match status" value="1"/>
</dbReference>
<reference evidence="4" key="1">
    <citation type="submission" date="2018-05" db="EMBL/GenBank/DDBJ databases">
        <authorList>
            <person name="Lanie J.A."/>
            <person name="Ng W.-L."/>
            <person name="Kazmierczak K.M."/>
            <person name="Andrzejewski T.M."/>
            <person name="Davidsen T.M."/>
            <person name="Wayne K.J."/>
            <person name="Tettelin H."/>
            <person name="Glass J.I."/>
            <person name="Rusch D."/>
            <person name="Podicherti R."/>
            <person name="Tsui H.-C.T."/>
            <person name="Winkler M.E."/>
        </authorList>
    </citation>
    <scope>NUCLEOTIDE SEQUENCE</scope>
</reference>
<dbReference type="InterPro" id="IPR050065">
    <property type="entry name" value="GlmU-like"/>
</dbReference>
<evidence type="ECO:0000256" key="2">
    <source>
        <dbReference type="ARBA" id="ARBA00022695"/>
    </source>
</evidence>
<dbReference type="CDD" id="cd02523">
    <property type="entry name" value="PC_cytidylyltransferase"/>
    <property type="match status" value="1"/>
</dbReference>
<evidence type="ECO:0000313" key="4">
    <source>
        <dbReference type="EMBL" id="SVD87083.1"/>
    </source>
</evidence>
<dbReference type="Pfam" id="PF12804">
    <property type="entry name" value="NTP_transf_3"/>
    <property type="match status" value="1"/>
</dbReference>
<feature type="non-terminal residue" evidence="4">
    <location>
        <position position="222"/>
    </location>
</feature>
<dbReference type="PANTHER" id="PTHR43584">
    <property type="entry name" value="NUCLEOTIDYL TRANSFERASE"/>
    <property type="match status" value="1"/>
</dbReference>
<name>A0A382YV52_9ZZZZ</name>